<evidence type="ECO:0000256" key="5">
    <source>
        <dbReference type="ARBA" id="ARBA00011245"/>
    </source>
</evidence>
<dbReference type="GO" id="GO:0005737">
    <property type="term" value="C:cytoplasm"/>
    <property type="evidence" value="ECO:0007669"/>
    <property type="project" value="UniProtKB-UniRule"/>
</dbReference>
<dbReference type="AlphaFoldDB" id="A0A1H5Y911"/>
<dbReference type="Pfam" id="PF03900">
    <property type="entry name" value="Porphobil_deamC"/>
    <property type="match status" value="1"/>
</dbReference>
<dbReference type="InterPro" id="IPR022419">
    <property type="entry name" value="Porphobilin_deaminase_cofac_BS"/>
</dbReference>
<sequence>MKNIRIGTRNSPLALWQAREVARKLQNKNYKTEIVPIVSSGDKNLSQPLYTLGITGVFTKDLDIALLNDEIDIAVHSLKDVPTELPKDITLISVLERDFPQDVLIRNSKSKNIELKDLKIATSSLRRRAFWSKEFPKTEFTDIRGNVQTRLRKLEEGVADATLFSLAGLKRMGLKLDFEYLPFMISAPSQGVIGICGHKDKIEINQLLSEISHSKTQKSIEIERNFLRTLEGGCTAPIGAFAEINENNDVRFIGRICSLDGENCIETDEIFQYNSEENFGEKLAKQVLENGGKELMSIIKMSI</sequence>
<dbReference type="Gene3D" id="3.30.160.40">
    <property type="entry name" value="Porphobilinogen deaminase, C-terminal domain"/>
    <property type="match status" value="1"/>
</dbReference>
<dbReference type="PANTHER" id="PTHR11557">
    <property type="entry name" value="PORPHOBILINOGEN DEAMINASE"/>
    <property type="match status" value="1"/>
</dbReference>
<reference evidence="13" key="1">
    <citation type="submission" date="2016-10" db="EMBL/GenBank/DDBJ databases">
        <authorList>
            <person name="Varghese N."/>
            <person name="Submissions S."/>
        </authorList>
    </citation>
    <scope>NUCLEOTIDE SEQUENCE [LARGE SCALE GENOMIC DNA]</scope>
    <source>
        <strain evidence="13">DSM 21580</strain>
    </source>
</reference>
<evidence type="ECO:0000256" key="9">
    <source>
        <dbReference type="NCBIfam" id="TIGR00212"/>
    </source>
</evidence>
<evidence type="ECO:0000313" key="13">
    <source>
        <dbReference type="Proteomes" id="UP000236738"/>
    </source>
</evidence>
<evidence type="ECO:0000259" key="11">
    <source>
        <dbReference type="Pfam" id="PF03900"/>
    </source>
</evidence>
<dbReference type="SUPFAM" id="SSF53850">
    <property type="entry name" value="Periplasmic binding protein-like II"/>
    <property type="match status" value="1"/>
</dbReference>
<dbReference type="Proteomes" id="UP000236738">
    <property type="component" value="Unassembled WGS sequence"/>
</dbReference>
<comment type="cofactor">
    <cofactor evidence="1">
        <name>dipyrromethane</name>
        <dbReference type="ChEBI" id="CHEBI:60342"/>
    </cofactor>
</comment>
<proteinExistence type="inferred from homology"/>
<evidence type="ECO:0000313" key="12">
    <source>
        <dbReference type="EMBL" id="SEG20569.1"/>
    </source>
</evidence>
<dbReference type="PRINTS" id="PR00151">
    <property type="entry name" value="PORPHBDMNASE"/>
</dbReference>
<dbReference type="OrthoDB" id="9810298at2"/>
<evidence type="ECO:0000256" key="3">
    <source>
        <dbReference type="ARBA" id="ARBA00004735"/>
    </source>
</evidence>
<keyword evidence="13" id="KW-1185">Reference proteome</keyword>
<organism evidence="12 13">
    <name type="scientific">Halpernia humi</name>
    <dbReference type="NCBI Taxonomy" id="493375"/>
    <lineage>
        <taxon>Bacteria</taxon>
        <taxon>Pseudomonadati</taxon>
        <taxon>Bacteroidota</taxon>
        <taxon>Flavobacteriia</taxon>
        <taxon>Flavobacteriales</taxon>
        <taxon>Weeksellaceae</taxon>
        <taxon>Chryseobacterium group</taxon>
        <taxon>Halpernia</taxon>
    </lineage>
</organism>
<evidence type="ECO:0000256" key="2">
    <source>
        <dbReference type="ARBA" id="ARBA00002869"/>
    </source>
</evidence>
<dbReference type="Gene3D" id="3.40.190.10">
    <property type="entry name" value="Periplasmic binding protein-like II"/>
    <property type="match status" value="2"/>
</dbReference>
<dbReference type="RefSeq" id="WP_103913682.1">
    <property type="nucleotide sequence ID" value="NZ_FNUS01000003.1"/>
</dbReference>
<comment type="pathway">
    <text evidence="3">Porphyrin-containing compound metabolism; protoporphyrin-IX biosynthesis; coproporphyrinogen-III from 5-aminolevulinate: step 2/4.</text>
</comment>
<dbReference type="PIRSF" id="PIRSF001438">
    <property type="entry name" value="4pyrrol_synth_OHMeBilane_synth"/>
    <property type="match status" value="1"/>
</dbReference>
<comment type="function">
    <text evidence="2">Tetrapolymerization of the monopyrrole PBG into the hydroxymethylbilane pre-uroporphyrinogen in several discrete steps.</text>
</comment>
<dbReference type="InterPro" id="IPR000860">
    <property type="entry name" value="HemC"/>
</dbReference>
<dbReference type="GO" id="GO:0004418">
    <property type="term" value="F:hydroxymethylbilane synthase activity"/>
    <property type="evidence" value="ECO:0007669"/>
    <property type="project" value="UniProtKB-UniRule"/>
</dbReference>
<dbReference type="NCBIfam" id="TIGR00212">
    <property type="entry name" value="hemC"/>
    <property type="match status" value="1"/>
</dbReference>
<dbReference type="InterPro" id="IPR022417">
    <property type="entry name" value="Porphobilin_deaminase_N"/>
</dbReference>
<dbReference type="InterPro" id="IPR036803">
    <property type="entry name" value="Porphobilinogen_deaminase_C_sf"/>
</dbReference>
<comment type="similarity">
    <text evidence="4">Belongs to the HMBS family.</text>
</comment>
<feature type="domain" description="Porphobilinogen deaminase N-terminal" evidence="10">
    <location>
        <begin position="4"/>
        <end position="204"/>
    </location>
</feature>
<dbReference type="Pfam" id="PF01379">
    <property type="entry name" value="Porphobil_deam"/>
    <property type="match status" value="1"/>
</dbReference>
<dbReference type="GO" id="GO:0006783">
    <property type="term" value="P:heme biosynthetic process"/>
    <property type="evidence" value="ECO:0007669"/>
    <property type="project" value="TreeGrafter"/>
</dbReference>
<keyword evidence="6" id="KW-0808">Transferase</keyword>
<dbReference type="InterPro" id="IPR022418">
    <property type="entry name" value="Porphobilinogen_deaminase_C"/>
</dbReference>
<dbReference type="CDD" id="cd13647">
    <property type="entry name" value="PBP2_PBGD_2"/>
    <property type="match status" value="1"/>
</dbReference>
<comment type="subunit">
    <text evidence="5">Monomer.</text>
</comment>
<dbReference type="PANTHER" id="PTHR11557:SF0">
    <property type="entry name" value="PORPHOBILINOGEN DEAMINASE"/>
    <property type="match status" value="1"/>
</dbReference>
<accession>A0A1H5Y911</accession>
<dbReference type="EMBL" id="FNUS01000003">
    <property type="protein sequence ID" value="SEG20569.1"/>
    <property type="molecule type" value="Genomic_DNA"/>
</dbReference>
<protein>
    <recommendedName>
        <fullName evidence="9">Hydroxymethylbilane synthase</fullName>
        <ecNumber evidence="9">2.5.1.61</ecNumber>
    </recommendedName>
</protein>
<evidence type="ECO:0000259" key="10">
    <source>
        <dbReference type="Pfam" id="PF01379"/>
    </source>
</evidence>
<comment type="catalytic activity">
    <reaction evidence="8">
        <text>4 porphobilinogen + H2O = hydroxymethylbilane + 4 NH4(+)</text>
        <dbReference type="Rhea" id="RHEA:13185"/>
        <dbReference type="ChEBI" id="CHEBI:15377"/>
        <dbReference type="ChEBI" id="CHEBI:28938"/>
        <dbReference type="ChEBI" id="CHEBI:57845"/>
        <dbReference type="ChEBI" id="CHEBI:58126"/>
        <dbReference type="EC" id="2.5.1.61"/>
    </reaction>
</comment>
<dbReference type="PROSITE" id="PS00533">
    <property type="entry name" value="PORPHOBILINOGEN_DEAM"/>
    <property type="match status" value="1"/>
</dbReference>
<keyword evidence="7" id="KW-0627">Porphyrin biosynthesis</keyword>
<evidence type="ECO:0000256" key="4">
    <source>
        <dbReference type="ARBA" id="ARBA00005638"/>
    </source>
</evidence>
<evidence type="ECO:0000256" key="6">
    <source>
        <dbReference type="ARBA" id="ARBA00022679"/>
    </source>
</evidence>
<feature type="domain" description="Porphobilinogen deaminase C-terminal" evidence="11">
    <location>
        <begin position="220"/>
        <end position="288"/>
    </location>
</feature>
<evidence type="ECO:0000256" key="1">
    <source>
        <dbReference type="ARBA" id="ARBA00001916"/>
    </source>
</evidence>
<evidence type="ECO:0000256" key="8">
    <source>
        <dbReference type="ARBA" id="ARBA00048169"/>
    </source>
</evidence>
<dbReference type="SUPFAM" id="SSF54782">
    <property type="entry name" value="Porphobilinogen deaminase (hydroxymethylbilane synthase), C-terminal domain"/>
    <property type="match status" value="1"/>
</dbReference>
<gene>
    <name evidence="12" type="ORF">SAMN05421847_1730</name>
</gene>
<name>A0A1H5Y911_9FLAO</name>
<dbReference type="EC" id="2.5.1.61" evidence="9"/>
<evidence type="ECO:0000256" key="7">
    <source>
        <dbReference type="ARBA" id="ARBA00023244"/>
    </source>
</evidence>